<dbReference type="InterPro" id="IPR045123">
    <property type="entry name" value="METTL14-like"/>
</dbReference>
<name>A0AAF0DUB2_9BASI</name>
<dbReference type="EMBL" id="CP119951">
    <property type="protein sequence ID" value="WFC94225.1"/>
    <property type="molecule type" value="Genomic_DNA"/>
</dbReference>
<organism evidence="4 5">
    <name type="scientific">Malassezia brasiliensis</name>
    <dbReference type="NCBI Taxonomy" id="1821822"/>
    <lineage>
        <taxon>Eukaryota</taxon>
        <taxon>Fungi</taxon>
        <taxon>Dikarya</taxon>
        <taxon>Basidiomycota</taxon>
        <taxon>Ustilaginomycotina</taxon>
        <taxon>Malasseziomycetes</taxon>
        <taxon>Malasseziales</taxon>
        <taxon>Malasseziaceae</taxon>
        <taxon>Malassezia</taxon>
    </lineage>
</organism>
<dbReference type="InterPro" id="IPR029063">
    <property type="entry name" value="SAM-dependent_MTases_sf"/>
</dbReference>
<accession>A0AAF0DUB2</accession>
<keyword evidence="4" id="KW-0808">Transferase</keyword>
<gene>
    <name evidence="4" type="primary">KAR4</name>
    <name evidence="4" type="ORF">MBRA1_000855a</name>
</gene>
<dbReference type="PROSITE" id="PS51143">
    <property type="entry name" value="MT_A70"/>
    <property type="match status" value="1"/>
</dbReference>
<keyword evidence="2" id="KW-0539">Nucleus</keyword>
<proteinExistence type="inferred from homology"/>
<dbReference type="InterPro" id="IPR007757">
    <property type="entry name" value="MT-A70-like"/>
</dbReference>
<dbReference type="Pfam" id="PF05063">
    <property type="entry name" value="MT-A70"/>
    <property type="match status" value="1"/>
</dbReference>
<evidence type="ECO:0000256" key="3">
    <source>
        <dbReference type="PROSITE-ProRule" id="PRU00489"/>
    </source>
</evidence>
<dbReference type="GO" id="GO:0016422">
    <property type="term" value="F:mRNA (2'-O-methyladenosine-N6-)-methyltransferase activity"/>
    <property type="evidence" value="ECO:0007669"/>
    <property type="project" value="UniProtKB-EC"/>
</dbReference>
<evidence type="ECO:0000313" key="5">
    <source>
        <dbReference type="Proteomes" id="UP001216638"/>
    </source>
</evidence>
<dbReference type="PANTHER" id="PTHR13107:SF0">
    <property type="entry name" value="N6-ADENOSINE-METHYLTRANSFERASE NON-CATALYTIC SUBUNIT"/>
    <property type="match status" value="1"/>
</dbReference>
<dbReference type="EC" id="2.1.1.62" evidence="4"/>
<dbReference type="PROSITE" id="PS51592">
    <property type="entry name" value="SAM_MTA70L_2"/>
    <property type="match status" value="1"/>
</dbReference>
<comment type="subcellular location">
    <subcellularLocation>
        <location evidence="1">Nucleus</location>
    </subcellularLocation>
</comment>
<dbReference type="SUPFAM" id="SSF53335">
    <property type="entry name" value="S-adenosyl-L-methionine-dependent methyltransferases"/>
    <property type="match status" value="1"/>
</dbReference>
<evidence type="ECO:0000256" key="1">
    <source>
        <dbReference type="ARBA" id="ARBA00004123"/>
    </source>
</evidence>
<evidence type="ECO:0000256" key="2">
    <source>
        <dbReference type="ARBA" id="ARBA00023242"/>
    </source>
</evidence>
<dbReference type="PANTHER" id="PTHR13107">
    <property type="entry name" value="N6-ADENOSINE-METHYLTRANSFERASE NON-CATALYTIC SUBUNIT"/>
    <property type="match status" value="1"/>
</dbReference>
<dbReference type="GO" id="GO:0003729">
    <property type="term" value="F:mRNA binding"/>
    <property type="evidence" value="ECO:0007669"/>
    <property type="project" value="TreeGrafter"/>
</dbReference>
<reference evidence="4" key="1">
    <citation type="submission" date="2023-03" db="EMBL/GenBank/DDBJ databases">
        <title>Mating type loci evolution in Malassezia.</title>
        <authorList>
            <person name="Coelho M.A."/>
        </authorList>
    </citation>
    <scope>NUCLEOTIDE SEQUENCE</scope>
    <source>
        <strain evidence="4">CBS 14135</strain>
    </source>
</reference>
<dbReference type="AlphaFoldDB" id="A0AAF0DUB2"/>
<dbReference type="GO" id="GO:0005634">
    <property type="term" value="C:nucleus"/>
    <property type="evidence" value="ECO:0007669"/>
    <property type="project" value="UniProtKB-SubCell"/>
</dbReference>
<dbReference type="Proteomes" id="UP001216638">
    <property type="component" value="Chromosome 1"/>
</dbReference>
<dbReference type="GO" id="GO:0036396">
    <property type="term" value="C:RNA N6-methyladenosine methyltransferase complex"/>
    <property type="evidence" value="ECO:0007669"/>
    <property type="project" value="UniProtKB-ARBA"/>
</dbReference>
<protein>
    <submittedName>
        <fullName evidence="4">mRNA (2'-O-methyladenosine-N(6)-)-methyltransferase</fullName>
        <ecNumber evidence="4">2.1.1.62</ecNumber>
    </submittedName>
</protein>
<keyword evidence="5" id="KW-1185">Reference proteome</keyword>
<sequence>MPHDRWRFRHEIRSRHADVLEVLSPGVQEHRFKHAADHPQWYKLGLGESRAHAVADKQDVQDATNALTSLRLSSVVAAADDKQTDAESERLDEEADLIYNDYNQYYVDSGLKVLPGTWVQNVSPETRFVEYVSHMAHTDIQNYTAIPPTYHKTDLKHWVYRSLPPELTGMAYDVIMLDPPLASYKWDEPSLPNAPTWSWDEIAALPIPQLASHDSFVFLWVGSGNNDGLERGREVLQRWGYRRCEDIVWIRTSKEGDEAESTTSLLRNSVQHCLMGIRGTVVRSTDSFFVHCNIDTDVILWPGETIEPGVDIISPLKKPLELYTIAENFCLGTRRLELFGTNRNLRRGWLTVGTELGPEFPDWSPDPRYPPEVLSALYPTRFGFDPPGCELHFRTNILPFSQLCEDLRPKTPPNVARRAKTMGQSGADTGLATPYSAHLEGASATTLSPHSIPHIPPPMSQAGFIPSPLPGNLGPMPAGNEYTGSMFMSPVYEASPNGTYPIPHGTGYPVDYGAMYAPSYSMSMHMFPNVPYGTPSVDTHPYHPVDGSMYASGWTTMPGPPQPYMAPFYGTPVNIPRRFFQRQPPRSALLGQGAGGRETVSIRSESERFSGAQVQVLQQSRKTVGNEGI</sequence>
<dbReference type="GO" id="GO:0032259">
    <property type="term" value="P:methylation"/>
    <property type="evidence" value="ECO:0007669"/>
    <property type="project" value="UniProtKB-KW"/>
</dbReference>
<comment type="similarity">
    <text evidence="3">Belongs to the MT-A70-like family.</text>
</comment>
<evidence type="ECO:0000313" key="4">
    <source>
        <dbReference type="EMBL" id="WFC94225.1"/>
    </source>
</evidence>
<keyword evidence="4" id="KW-0489">Methyltransferase</keyword>